<reference evidence="1" key="1">
    <citation type="submission" date="2007-11" db="EMBL/GenBank/DDBJ databases">
        <authorList>
            <person name="Fulton L."/>
            <person name="Clifton S."/>
            <person name="Fulton B."/>
            <person name="Xu J."/>
            <person name="Minx P."/>
            <person name="Pepin K.H."/>
            <person name="Johnson M."/>
            <person name="Thiruvilangam P."/>
            <person name="Bhonagiri V."/>
            <person name="Nash W.E."/>
            <person name="Mardis E.R."/>
            <person name="Wilson R.K."/>
        </authorList>
    </citation>
    <scope>NUCLEOTIDE SEQUENCE [LARGE SCALE GENOMIC DNA]</scope>
    <source>
        <strain evidence="1">DSM 14662</strain>
    </source>
</reference>
<dbReference type="STRING" id="411490.ANACAC_01637"/>
<proteinExistence type="predicted"/>
<protein>
    <submittedName>
        <fullName evidence="1">Uncharacterized protein</fullName>
    </submittedName>
</protein>
<dbReference type="EMBL" id="ABAX03000012">
    <property type="protein sequence ID" value="EDR98014.1"/>
    <property type="molecule type" value="Genomic_DNA"/>
</dbReference>
<accession>B0MDJ3</accession>
<gene>
    <name evidence="1" type="ORF">ANACAC_01637</name>
</gene>
<sequence length="49" mass="6089">MFIKFLQLYTTFHNRQRNNICQYSQMCKIDNERIEKTKKVTLYDKNVDK</sequence>
<keyword evidence="2" id="KW-1185">Reference proteome</keyword>
<evidence type="ECO:0000313" key="1">
    <source>
        <dbReference type="EMBL" id="EDR98014.1"/>
    </source>
</evidence>
<dbReference type="Proteomes" id="UP000004935">
    <property type="component" value="Unassembled WGS sequence"/>
</dbReference>
<reference evidence="1" key="2">
    <citation type="submission" date="2013-11" db="EMBL/GenBank/DDBJ databases">
        <title>Draft genome sequence of Anaerostipes caccae (DSM 14662).</title>
        <authorList>
            <person name="Sudarsanam P."/>
            <person name="Ley R."/>
            <person name="Guruge J."/>
            <person name="Turnbaugh P.J."/>
            <person name="Mahowald M."/>
            <person name="Liep D."/>
            <person name="Gordon J."/>
        </authorList>
    </citation>
    <scope>NUCLEOTIDE SEQUENCE</scope>
    <source>
        <strain evidence="1">DSM 14662</strain>
    </source>
</reference>
<dbReference type="HOGENOM" id="CLU_3131607_0_0_9"/>
<evidence type="ECO:0000313" key="2">
    <source>
        <dbReference type="Proteomes" id="UP000004935"/>
    </source>
</evidence>
<comment type="caution">
    <text evidence="1">The sequence shown here is derived from an EMBL/GenBank/DDBJ whole genome shotgun (WGS) entry which is preliminary data.</text>
</comment>
<name>B0MDJ3_ANACD</name>
<dbReference type="AlphaFoldDB" id="B0MDJ3"/>
<organism evidence="1 2">
    <name type="scientific">Anaerostipes caccae (strain DSM 14662 / CCUG 47493 / JCM 13470 / NCIMB 13811 / L1-92)</name>
    <dbReference type="NCBI Taxonomy" id="411490"/>
    <lineage>
        <taxon>Bacteria</taxon>
        <taxon>Bacillati</taxon>
        <taxon>Bacillota</taxon>
        <taxon>Clostridia</taxon>
        <taxon>Lachnospirales</taxon>
        <taxon>Lachnospiraceae</taxon>
        <taxon>Anaerostipes</taxon>
    </lineage>
</organism>